<evidence type="ECO:0000313" key="4">
    <source>
        <dbReference type="Proteomes" id="UP000499080"/>
    </source>
</evidence>
<evidence type="ECO:0000313" key="3">
    <source>
        <dbReference type="EMBL" id="GBO08908.1"/>
    </source>
</evidence>
<feature type="domain" description="Retrovirus-related Pol polyprotein from transposon TNT 1-94-like beta-barrel" evidence="2">
    <location>
        <begin position="145"/>
        <end position="182"/>
    </location>
</feature>
<dbReference type="AlphaFoldDB" id="A0A4Y2U7X7"/>
<dbReference type="OrthoDB" id="97058at2759"/>
<organism evidence="3 4">
    <name type="scientific">Araneus ventricosus</name>
    <name type="common">Orbweaver spider</name>
    <name type="synonym">Epeira ventricosa</name>
    <dbReference type="NCBI Taxonomy" id="182803"/>
    <lineage>
        <taxon>Eukaryota</taxon>
        <taxon>Metazoa</taxon>
        <taxon>Ecdysozoa</taxon>
        <taxon>Arthropoda</taxon>
        <taxon>Chelicerata</taxon>
        <taxon>Arachnida</taxon>
        <taxon>Araneae</taxon>
        <taxon>Araneomorphae</taxon>
        <taxon>Entelegynae</taxon>
        <taxon>Araneoidea</taxon>
        <taxon>Araneidae</taxon>
        <taxon>Araneus</taxon>
    </lineage>
</organism>
<accession>A0A4Y2U7X7</accession>
<evidence type="ECO:0000256" key="1">
    <source>
        <dbReference type="SAM" id="MobiDB-lite"/>
    </source>
</evidence>
<comment type="caution">
    <text evidence="3">The sequence shown here is derived from an EMBL/GenBank/DDBJ whole genome shotgun (WGS) entry which is preliminary data.</text>
</comment>
<dbReference type="EMBL" id="BGPR01034502">
    <property type="protein sequence ID" value="GBO08908.1"/>
    <property type="molecule type" value="Genomic_DNA"/>
</dbReference>
<evidence type="ECO:0000259" key="2">
    <source>
        <dbReference type="Pfam" id="PF22936"/>
    </source>
</evidence>
<sequence>MLDGKDAYEKLVVDLSIFMTSQRRIDLIVCGLNFFIWNGNKACAFEQQIEQQQCESTDLQIQSRRQAPLASPTKDDANTRNSRGDRPKVKKGSSQNMKPMNNISCFECGIARHKRINCPQNRSKTLSSSSGVAMLCTVSQDDKSWIADSGASQHMTFNISIFESFKRFAVPEVINAAGGQKLVA</sequence>
<dbReference type="Proteomes" id="UP000499080">
    <property type="component" value="Unassembled WGS sequence"/>
</dbReference>
<dbReference type="InterPro" id="IPR054722">
    <property type="entry name" value="PolX-like_BBD"/>
</dbReference>
<dbReference type="Pfam" id="PF22936">
    <property type="entry name" value="Pol_BBD"/>
    <property type="match status" value="1"/>
</dbReference>
<feature type="region of interest" description="Disordered" evidence="1">
    <location>
        <begin position="60"/>
        <end position="98"/>
    </location>
</feature>
<proteinExistence type="predicted"/>
<gene>
    <name evidence="3" type="ORF">AVEN_240552_1</name>
</gene>
<reference evidence="3 4" key="1">
    <citation type="journal article" date="2019" name="Sci. Rep.">
        <title>Orb-weaving spider Araneus ventricosus genome elucidates the spidroin gene catalogue.</title>
        <authorList>
            <person name="Kono N."/>
            <person name="Nakamura H."/>
            <person name="Ohtoshi R."/>
            <person name="Moran D.A.P."/>
            <person name="Shinohara A."/>
            <person name="Yoshida Y."/>
            <person name="Fujiwara M."/>
            <person name="Mori M."/>
            <person name="Tomita M."/>
            <person name="Arakawa K."/>
        </authorList>
    </citation>
    <scope>NUCLEOTIDE SEQUENCE [LARGE SCALE GENOMIC DNA]</scope>
</reference>
<protein>
    <recommendedName>
        <fullName evidence="2">Retrovirus-related Pol polyprotein from transposon TNT 1-94-like beta-barrel domain-containing protein</fullName>
    </recommendedName>
</protein>
<name>A0A4Y2U7X7_ARAVE</name>
<feature type="compositionally biased region" description="Basic and acidic residues" evidence="1">
    <location>
        <begin position="73"/>
        <end position="87"/>
    </location>
</feature>
<keyword evidence="4" id="KW-1185">Reference proteome</keyword>